<keyword evidence="1" id="KW-0812">Transmembrane</keyword>
<evidence type="ECO:0000256" key="1">
    <source>
        <dbReference type="SAM" id="Phobius"/>
    </source>
</evidence>
<feature type="non-terminal residue" evidence="2">
    <location>
        <position position="1"/>
    </location>
</feature>
<dbReference type="EMBL" id="BTRK01000003">
    <property type="protein sequence ID" value="GMR40292.1"/>
    <property type="molecule type" value="Genomic_DNA"/>
</dbReference>
<feature type="transmembrane region" description="Helical" evidence="1">
    <location>
        <begin position="40"/>
        <end position="56"/>
    </location>
</feature>
<proteinExistence type="predicted"/>
<protein>
    <recommendedName>
        <fullName evidence="4">G protein-coupled receptor</fullName>
    </recommendedName>
</protein>
<accession>A0AAN5CE57</accession>
<dbReference type="Proteomes" id="UP001328107">
    <property type="component" value="Unassembled WGS sequence"/>
</dbReference>
<gene>
    <name evidence="2" type="ORF">PMAYCL1PPCAC_10487</name>
</gene>
<feature type="transmembrane region" description="Helical" evidence="1">
    <location>
        <begin position="62"/>
        <end position="80"/>
    </location>
</feature>
<name>A0AAN5CE57_9BILA</name>
<keyword evidence="1" id="KW-0472">Membrane</keyword>
<feature type="non-terminal residue" evidence="2">
    <location>
        <position position="164"/>
    </location>
</feature>
<comment type="caution">
    <text evidence="2">The sequence shown here is derived from an EMBL/GenBank/DDBJ whole genome shotgun (WGS) entry which is preliminary data.</text>
</comment>
<keyword evidence="1" id="KW-1133">Transmembrane helix</keyword>
<dbReference type="AlphaFoldDB" id="A0AAN5CE57"/>
<sequence>LGVFDVCQTIIVSSFLIATIPPACFAYCKLIFFALFRGNYTFILIAINGITSLQLFNDGKSTAVSLATLFINIFLAILIKREKKLILQPQNTRNHCQIGKNFCISLILNFCISLILNVDMFQLLARYFKVRFCAYAQWMFLGIASIAPFWCLIIFTPTVRRLII</sequence>
<feature type="transmembrane region" description="Helical" evidence="1">
    <location>
        <begin position="101"/>
        <end position="123"/>
    </location>
</feature>
<reference evidence="3" key="1">
    <citation type="submission" date="2022-10" db="EMBL/GenBank/DDBJ databases">
        <title>Genome assembly of Pristionchus species.</title>
        <authorList>
            <person name="Yoshida K."/>
            <person name="Sommer R.J."/>
        </authorList>
    </citation>
    <scope>NUCLEOTIDE SEQUENCE [LARGE SCALE GENOMIC DNA]</scope>
    <source>
        <strain evidence="3">RS5460</strain>
    </source>
</reference>
<evidence type="ECO:0000313" key="3">
    <source>
        <dbReference type="Proteomes" id="UP001328107"/>
    </source>
</evidence>
<feature type="transmembrane region" description="Helical" evidence="1">
    <location>
        <begin position="135"/>
        <end position="155"/>
    </location>
</feature>
<evidence type="ECO:0000313" key="2">
    <source>
        <dbReference type="EMBL" id="GMR40292.1"/>
    </source>
</evidence>
<organism evidence="2 3">
    <name type="scientific">Pristionchus mayeri</name>
    <dbReference type="NCBI Taxonomy" id="1317129"/>
    <lineage>
        <taxon>Eukaryota</taxon>
        <taxon>Metazoa</taxon>
        <taxon>Ecdysozoa</taxon>
        <taxon>Nematoda</taxon>
        <taxon>Chromadorea</taxon>
        <taxon>Rhabditida</taxon>
        <taxon>Rhabditina</taxon>
        <taxon>Diplogasteromorpha</taxon>
        <taxon>Diplogasteroidea</taxon>
        <taxon>Neodiplogasteridae</taxon>
        <taxon>Pristionchus</taxon>
    </lineage>
</organism>
<keyword evidence="3" id="KW-1185">Reference proteome</keyword>
<evidence type="ECO:0008006" key="4">
    <source>
        <dbReference type="Google" id="ProtNLM"/>
    </source>
</evidence>
<feature type="transmembrane region" description="Helical" evidence="1">
    <location>
        <begin position="6"/>
        <end position="28"/>
    </location>
</feature>